<dbReference type="PANTHER" id="PTHR43065:SF10">
    <property type="entry name" value="PEROXIDE STRESS-ACTIVATED HISTIDINE KINASE MAK3"/>
    <property type="match status" value="1"/>
</dbReference>
<dbReference type="SMART" id="SM00388">
    <property type="entry name" value="HisKA"/>
    <property type="match status" value="1"/>
</dbReference>
<evidence type="ECO:0000259" key="12">
    <source>
        <dbReference type="PROSITE" id="PS50112"/>
    </source>
</evidence>
<evidence type="ECO:0000256" key="3">
    <source>
        <dbReference type="ARBA" id="ARBA00022553"/>
    </source>
</evidence>
<feature type="transmembrane region" description="Helical" evidence="10">
    <location>
        <begin position="69"/>
        <end position="89"/>
    </location>
</feature>
<dbReference type="Proteomes" id="UP000469346">
    <property type="component" value="Unassembled WGS sequence"/>
</dbReference>
<feature type="transmembrane region" description="Helical" evidence="10">
    <location>
        <begin position="143"/>
        <end position="164"/>
    </location>
</feature>
<dbReference type="CDD" id="cd00075">
    <property type="entry name" value="HATPase"/>
    <property type="match status" value="1"/>
</dbReference>
<evidence type="ECO:0000256" key="10">
    <source>
        <dbReference type="SAM" id="Phobius"/>
    </source>
</evidence>
<feature type="transmembrane region" description="Helical" evidence="10">
    <location>
        <begin position="41"/>
        <end position="62"/>
    </location>
</feature>
<keyword evidence="14" id="KW-1185">Reference proteome</keyword>
<dbReference type="Pfam" id="PF25323">
    <property type="entry name" value="6TM_PilS"/>
    <property type="match status" value="1"/>
</dbReference>
<dbReference type="RefSeq" id="WP_163299278.1">
    <property type="nucleotide sequence ID" value="NZ_JAAGRR010000127.1"/>
</dbReference>
<keyword evidence="10" id="KW-0472">Membrane</keyword>
<dbReference type="PRINTS" id="PR00344">
    <property type="entry name" value="BCTRLSENSOR"/>
</dbReference>
<accession>A0A6N9TTU5</accession>
<dbReference type="Gene3D" id="3.30.450.20">
    <property type="entry name" value="PAS domain"/>
    <property type="match status" value="1"/>
</dbReference>
<feature type="domain" description="PAS" evidence="12">
    <location>
        <begin position="184"/>
        <end position="253"/>
    </location>
</feature>
<feature type="compositionally biased region" description="Pro residues" evidence="9">
    <location>
        <begin position="525"/>
        <end position="535"/>
    </location>
</feature>
<sequence length="544" mass="58757">MPDPRLLPWITAGRLALLGLLAAFVLSWPSAAPGTGTFVAGLYGLGVAALAASALFFAWAAWRRYIRALVWTQVVSDVVLVTLLVLWTGRAESPLTFLYPVAIITACLLGGRAGGTTSAVLSTITFALLYWPPRPGPGLPERAFTFFLNMAAFNLTAALGIALAQRLRSAQQELSEARVDLRRMEQIQRHLARNLRSGVVTVDDAGRLTSFNQAAVDILGPGLYEAYGHPLETAWPEGARLLAEVAPEVAAGGQHRYEIRQATPAGERCLGVAAFPLSDEADRPLGHGLIFQDITELKNRQRHLEYMNRLAALGEMAAGLAHEIRNPLASLSGSVQFLSESGGIPDEARRLLDIVGRECERLDRLVESFLLFARPERKEGQPVSLREEVERTLALLARRPELPRAELTVSVPDGSCLHMDPGELRQILFNVILNAYQALPPEGGRISISVAHEADRHVLTVSDNGAGIRREDLPHIFDPFFTTVPERSGLGLSVVQRLVLDAGGEVEARSEPGRGTTFVVRMPARPCPPKGPGAPGPIDAAPAG</sequence>
<evidence type="ECO:0000256" key="7">
    <source>
        <dbReference type="ARBA" id="ARBA00022840"/>
    </source>
</evidence>
<dbReference type="SMART" id="SM00387">
    <property type="entry name" value="HATPase_c"/>
    <property type="match status" value="1"/>
</dbReference>
<evidence type="ECO:0000256" key="2">
    <source>
        <dbReference type="ARBA" id="ARBA00012438"/>
    </source>
</evidence>
<reference evidence="13 14" key="1">
    <citation type="submission" date="2020-02" db="EMBL/GenBank/DDBJ databases">
        <title>Comparative genomics of sulfur disproportionating microorganisms.</title>
        <authorList>
            <person name="Ward L.M."/>
            <person name="Bertran E."/>
            <person name="Johnston D.T."/>
        </authorList>
    </citation>
    <scope>NUCLEOTIDE SEQUENCE [LARGE SCALE GENOMIC DNA]</scope>
    <source>
        <strain evidence="13 14">DSM 100025</strain>
    </source>
</reference>
<dbReference type="InterPro" id="IPR005467">
    <property type="entry name" value="His_kinase_dom"/>
</dbReference>
<evidence type="ECO:0000259" key="11">
    <source>
        <dbReference type="PROSITE" id="PS50109"/>
    </source>
</evidence>
<dbReference type="Gene3D" id="3.30.565.10">
    <property type="entry name" value="Histidine kinase-like ATPase, C-terminal domain"/>
    <property type="match status" value="1"/>
</dbReference>
<dbReference type="SUPFAM" id="SSF55785">
    <property type="entry name" value="PYP-like sensor domain (PAS domain)"/>
    <property type="match status" value="1"/>
</dbReference>
<feature type="region of interest" description="Disordered" evidence="9">
    <location>
        <begin position="524"/>
        <end position="544"/>
    </location>
</feature>
<dbReference type="CDD" id="cd00130">
    <property type="entry name" value="PAS"/>
    <property type="match status" value="1"/>
</dbReference>
<keyword evidence="4" id="KW-0808">Transferase</keyword>
<evidence type="ECO:0000256" key="6">
    <source>
        <dbReference type="ARBA" id="ARBA00022777"/>
    </source>
</evidence>
<evidence type="ECO:0000313" key="13">
    <source>
        <dbReference type="EMBL" id="NDY43164.1"/>
    </source>
</evidence>
<dbReference type="InterPro" id="IPR035965">
    <property type="entry name" value="PAS-like_dom_sf"/>
</dbReference>
<dbReference type="NCBIfam" id="TIGR00229">
    <property type="entry name" value="sensory_box"/>
    <property type="match status" value="1"/>
</dbReference>
<dbReference type="SUPFAM" id="SSF47384">
    <property type="entry name" value="Homodimeric domain of signal transducing histidine kinase"/>
    <property type="match status" value="1"/>
</dbReference>
<keyword evidence="7" id="KW-0067">ATP-binding</keyword>
<organism evidence="13 14">
    <name type="scientific">Dissulfurirhabdus thermomarina</name>
    <dbReference type="NCBI Taxonomy" id="1765737"/>
    <lineage>
        <taxon>Bacteria</taxon>
        <taxon>Deltaproteobacteria</taxon>
        <taxon>Dissulfurirhabdaceae</taxon>
        <taxon>Dissulfurirhabdus</taxon>
    </lineage>
</organism>
<dbReference type="AlphaFoldDB" id="A0A6N9TTU5"/>
<evidence type="ECO:0000256" key="5">
    <source>
        <dbReference type="ARBA" id="ARBA00022741"/>
    </source>
</evidence>
<evidence type="ECO:0000256" key="8">
    <source>
        <dbReference type="ARBA" id="ARBA00023012"/>
    </source>
</evidence>
<evidence type="ECO:0000256" key="1">
    <source>
        <dbReference type="ARBA" id="ARBA00000085"/>
    </source>
</evidence>
<dbReference type="GO" id="GO:0005524">
    <property type="term" value="F:ATP binding"/>
    <property type="evidence" value="ECO:0007669"/>
    <property type="project" value="UniProtKB-KW"/>
</dbReference>
<dbReference type="SUPFAM" id="SSF55874">
    <property type="entry name" value="ATPase domain of HSP90 chaperone/DNA topoisomerase II/histidine kinase"/>
    <property type="match status" value="1"/>
</dbReference>
<dbReference type="InterPro" id="IPR036890">
    <property type="entry name" value="HATPase_C_sf"/>
</dbReference>
<evidence type="ECO:0000256" key="4">
    <source>
        <dbReference type="ARBA" id="ARBA00022679"/>
    </source>
</evidence>
<gene>
    <name evidence="13" type="ORF">G3N55_09965</name>
</gene>
<dbReference type="InterPro" id="IPR003661">
    <property type="entry name" value="HisK_dim/P_dom"/>
</dbReference>
<evidence type="ECO:0000256" key="9">
    <source>
        <dbReference type="SAM" id="MobiDB-lite"/>
    </source>
</evidence>
<dbReference type="EC" id="2.7.13.3" evidence="2"/>
<dbReference type="CDD" id="cd00082">
    <property type="entry name" value="HisKA"/>
    <property type="match status" value="1"/>
</dbReference>
<dbReference type="PROSITE" id="PS50109">
    <property type="entry name" value="HIS_KIN"/>
    <property type="match status" value="1"/>
</dbReference>
<dbReference type="Pfam" id="PF08448">
    <property type="entry name" value="PAS_4"/>
    <property type="match status" value="1"/>
</dbReference>
<evidence type="ECO:0000313" key="14">
    <source>
        <dbReference type="Proteomes" id="UP000469346"/>
    </source>
</evidence>
<dbReference type="PANTHER" id="PTHR43065">
    <property type="entry name" value="SENSOR HISTIDINE KINASE"/>
    <property type="match status" value="1"/>
</dbReference>
<dbReference type="Gene3D" id="1.10.287.130">
    <property type="match status" value="1"/>
</dbReference>
<keyword evidence="10" id="KW-0812">Transmembrane</keyword>
<name>A0A6N9TTU5_DISTH</name>
<feature type="domain" description="Histidine kinase" evidence="11">
    <location>
        <begin position="319"/>
        <end position="526"/>
    </location>
</feature>
<protein>
    <recommendedName>
        <fullName evidence="2">histidine kinase</fullName>
        <ecNumber evidence="2">2.7.13.3</ecNumber>
    </recommendedName>
</protein>
<dbReference type="InterPro" id="IPR003594">
    <property type="entry name" value="HATPase_dom"/>
</dbReference>
<keyword evidence="6" id="KW-0418">Kinase</keyword>
<dbReference type="InterPro" id="IPR004358">
    <property type="entry name" value="Sig_transdc_His_kin-like_C"/>
</dbReference>
<dbReference type="InterPro" id="IPR000014">
    <property type="entry name" value="PAS"/>
</dbReference>
<keyword evidence="8" id="KW-0902">Two-component regulatory system</keyword>
<comment type="catalytic activity">
    <reaction evidence="1">
        <text>ATP + protein L-histidine = ADP + protein N-phospho-L-histidine.</text>
        <dbReference type="EC" id="2.7.13.3"/>
    </reaction>
</comment>
<keyword evidence="5" id="KW-0547">Nucleotide-binding</keyword>
<dbReference type="PROSITE" id="PS50112">
    <property type="entry name" value="PAS"/>
    <property type="match status" value="1"/>
</dbReference>
<dbReference type="Pfam" id="PF00512">
    <property type="entry name" value="HisKA"/>
    <property type="match status" value="1"/>
</dbReference>
<dbReference type="EMBL" id="JAAGRR010000127">
    <property type="protein sequence ID" value="NDY43164.1"/>
    <property type="molecule type" value="Genomic_DNA"/>
</dbReference>
<comment type="caution">
    <text evidence="13">The sequence shown here is derived from an EMBL/GenBank/DDBJ whole genome shotgun (WGS) entry which is preliminary data.</text>
</comment>
<dbReference type="InterPro" id="IPR036097">
    <property type="entry name" value="HisK_dim/P_sf"/>
</dbReference>
<dbReference type="GO" id="GO:0000155">
    <property type="term" value="F:phosphorelay sensor kinase activity"/>
    <property type="evidence" value="ECO:0007669"/>
    <property type="project" value="InterPro"/>
</dbReference>
<dbReference type="InterPro" id="IPR013656">
    <property type="entry name" value="PAS_4"/>
</dbReference>
<feature type="transmembrane region" description="Helical" evidence="10">
    <location>
        <begin position="101"/>
        <end position="131"/>
    </location>
</feature>
<proteinExistence type="predicted"/>
<dbReference type="Pfam" id="PF02518">
    <property type="entry name" value="HATPase_c"/>
    <property type="match status" value="1"/>
</dbReference>
<keyword evidence="3" id="KW-0597">Phosphoprotein</keyword>
<keyword evidence="10" id="KW-1133">Transmembrane helix</keyword>